<dbReference type="Gene3D" id="3.40.50.720">
    <property type="entry name" value="NAD(P)-binding Rossmann-like Domain"/>
    <property type="match status" value="1"/>
</dbReference>
<dbReference type="PANTHER" id="PTHR43580:SF2">
    <property type="entry name" value="CYTOKINE-LIKE NUCLEAR FACTOR N-PAC"/>
    <property type="match status" value="1"/>
</dbReference>
<accession>A0ABQ1QK40</accession>
<dbReference type="PIRSF" id="PIRSF000103">
    <property type="entry name" value="HIBADH"/>
    <property type="match status" value="1"/>
</dbReference>
<evidence type="ECO:0000259" key="3">
    <source>
        <dbReference type="Pfam" id="PF03446"/>
    </source>
</evidence>
<dbReference type="InterPro" id="IPR015815">
    <property type="entry name" value="HIBADH-related"/>
</dbReference>
<gene>
    <name evidence="5" type="ORF">GCM10011358_09930</name>
</gene>
<dbReference type="InterPro" id="IPR013328">
    <property type="entry name" value="6PGD_dom2"/>
</dbReference>
<evidence type="ECO:0000256" key="2">
    <source>
        <dbReference type="ARBA" id="ARBA00023027"/>
    </source>
</evidence>
<dbReference type="InterPro" id="IPR029154">
    <property type="entry name" value="HIBADH-like_NADP-bd"/>
</dbReference>
<evidence type="ECO:0000259" key="4">
    <source>
        <dbReference type="Pfam" id="PF14833"/>
    </source>
</evidence>
<dbReference type="InterPro" id="IPR006115">
    <property type="entry name" value="6PGDH_NADP-bd"/>
</dbReference>
<name>A0ABQ1QK40_9RHOB</name>
<dbReference type="PANTHER" id="PTHR43580">
    <property type="entry name" value="OXIDOREDUCTASE GLYR1-RELATED"/>
    <property type="match status" value="1"/>
</dbReference>
<proteinExistence type="predicted"/>
<organism evidence="5 6">
    <name type="scientific">Sinisalibacter lacisalsi</name>
    <dbReference type="NCBI Taxonomy" id="1526570"/>
    <lineage>
        <taxon>Bacteria</taxon>
        <taxon>Pseudomonadati</taxon>
        <taxon>Pseudomonadota</taxon>
        <taxon>Alphaproteobacteria</taxon>
        <taxon>Rhodobacterales</taxon>
        <taxon>Roseobacteraceae</taxon>
        <taxon>Sinisalibacter</taxon>
    </lineage>
</organism>
<dbReference type="Proteomes" id="UP000617355">
    <property type="component" value="Unassembled WGS sequence"/>
</dbReference>
<feature type="domain" description="6-phosphogluconate dehydrogenase NADP-binding" evidence="3">
    <location>
        <begin position="6"/>
        <end position="165"/>
    </location>
</feature>
<dbReference type="Gene3D" id="1.10.1040.10">
    <property type="entry name" value="N-(1-d-carboxylethyl)-l-norvaline Dehydrogenase, domain 2"/>
    <property type="match status" value="1"/>
</dbReference>
<feature type="domain" description="3-hydroxyisobutyrate dehydrogenase-like NAD-binding" evidence="4">
    <location>
        <begin position="168"/>
        <end position="291"/>
    </location>
</feature>
<dbReference type="Pfam" id="PF14833">
    <property type="entry name" value="NAD_binding_11"/>
    <property type="match status" value="1"/>
</dbReference>
<dbReference type="SUPFAM" id="SSF51735">
    <property type="entry name" value="NAD(P)-binding Rossmann-fold domains"/>
    <property type="match status" value="1"/>
</dbReference>
<dbReference type="InterPro" id="IPR008927">
    <property type="entry name" value="6-PGluconate_DH-like_C_sf"/>
</dbReference>
<dbReference type="EMBL" id="BMGI01000001">
    <property type="protein sequence ID" value="GGD27659.1"/>
    <property type="molecule type" value="Genomic_DNA"/>
</dbReference>
<keyword evidence="2" id="KW-0520">NAD</keyword>
<sequence length="296" mass="30784">MAQGTRIGIIGTGRMGTAFARRLIDQNHQVTVWNRSAKNTAQAAGAGAEVAQDIAALCSRSDVVISSLTDFSALWDVFSGDGGLAAQDLSGKLVIEMSTILPDEQTRLAKLVEGQGGAYLECPVGGTVGPALKGQLLGFAGGDAAAWEQGAPVLAELCKRVEQVGPVGAGAAMKLAVNLPLAMYWNTLGEALQMLEGYDLPAETIVSLMADSSAGPNVLKNRLQVVVDTLDGTDQPGTFDIDGLRKDLALAVKWASRNGKELPLALRALETYNAAREAGLGGFDGASLARFVRDGS</sequence>
<evidence type="ECO:0000256" key="1">
    <source>
        <dbReference type="ARBA" id="ARBA00023002"/>
    </source>
</evidence>
<protein>
    <submittedName>
        <fullName evidence="5">3-hydroxyisobutyrate dehydrogenase</fullName>
    </submittedName>
</protein>
<dbReference type="InterPro" id="IPR051265">
    <property type="entry name" value="HIBADH-related_NP60_sf"/>
</dbReference>
<keyword evidence="1" id="KW-0560">Oxidoreductase</keyword>
<dbReference type="SUPFAM" id="SSF48179">
    <property type="entry name" value="6-phosphogluconate dehydrogenase C-terminal domain-like"/>
    <property type="match status" value="1"/>
</dbReference>
<evidence type="ECO:0000313" key="6">
    <source>
        <dbReference type="Proteomes" id="UP000617355"/>
    </source>
</evidence>
<dbReference type="RefSeq" id="WP_188526485.1">
    <property type="nucleotide sequence ID" value="NZ_BMGI01000001.1"/>
</dbReference>
<comment type="caution">
    <text evidence="5">The sequence shown here is derived from an EMBL/GenBank/DDBJ whole genome shotgun (WGS) entry which is preliminary data.</text>
</comment>
<dbReference type="InterPro" id="IPR036291">
    <property type="entry name" value="NAD(P)-bd_dom_sf"/>
</dbReference>
<reference evidence="6" key="1">
    <citation type="journal article" date="2019" name="Int. J. Syst. Evol. Microbiol.">
        <title>The Global Catalogue of Microorganisms (GCM) 10K type strain sequencing project: providing services to taxonomists for standard genome sequencing and annotation.</title>
        <authorList>
            <consortium name="The Broad Institute Genomics Platform"/>
            <consortium name="The Broad Institute Genome Sequencing Center for Infectious Disease"/>
            <person name="Wu L."/>
            <person name="Ma J."/>
        </authorList>
    </citation>
    <scope>NUCLEOTIDE SEQUENCE [LARGE SCALE GENOMIC DNA]</scope>
    <source>
        <strain evidence="6">CGMCC 1.12922</strain>
    </source>
</reference>
<dbReference type="Pfam" id="PF03446">
    <property type="entry name" value="NAD_binding_2"/>
    <property type="match status" value="1"/>
</dbReference>
<evidence type="ECO:0000313" key="5">
    <source>
        <dbReference type="EMBL" id="GGD27659.1"/>
    </source>
</evidence>
<keyword evidence="6" id="KW-1185">Reference proteome</keyword>